<dbReference type="GO" id="GO:0000160">
    <property type="term" value="P:phosphorelay signal transduction system"/>
    <property type="evidence" value="ECO:0007669"/>
    <property type="project" value="InterPro"/>
</dbReference>
<dbReference type="Proteomes" id="UP000178724">
    <property type="component" value="Unassembled WGS sequence"/>
</dbReference>
<dbReference type="PANTHER" id="PTHR44591:SF3">
    <property type="entry name" value="RESPONSE REGULATORY DOMAIN-CONTAINING PROTEIN"/>
    <property type="match status" value="1"/>
</dbReference>
<dbReference type="AlphaFoldDB" id="A0A1F4Q4K2"/>
<evidence type="ECO:0000313" key="5">
    <source>
        <dbReference type="Proteomes" id="UP000178724"/>
    </source>
</evidence>
<evidence type="ECO:0000259" key="3">
    <source>
        <dbReference type="PROSITE" id="PS50110"/>
    </source>
</evidence>
<dbReference type="PROSITE" id="PS50110">
    <property type="entry name" value="RESPONSE_REGULATORY"/>
    <property type="match status" value="1"/>
</dbReference>
<keyword evidence="1 2" id="KW-0597">Phosphoprotein</keyword>
<organism evidence="4 5">
    <name type="scientific">candidate division WOR-1 bacterium RIFCSPHIGHO2_01_FULL_53_15</name>
    <dbReference type="NCBI Taxonomy" id="1802564"/>
    <lineage>
        <taxon>Bacteria</taxon>
        <taxon>Bacillati</taxon>
        <taxon>Saganbacteria</taxon>
    </lineage>
</organism>
<dbReference type="SUPFAM" id="SSF52172">
    <property type="entry name" value="CheY-like"/>
    <property type="match status" value="1"/>
</dbReference>
<dbReference type="InterPro" id="IPR001789">
    <property type="entry name" value="Sig_transdc_resp-reg_receiver"/>
</dbReference>
<reference evidence="4 5" key="1">
    <citation type="journal article" date="2016" name="Nat. Commun.">
        <title>Thousands of microbial genomes shed light on interconnected biogeochemical processes in an aquifer system.</title>
        <authorList>
            <person name="Anantharaman K."/>
            <person name="Brown C.T."/>
            <person name="Hug L.A."/>
            <person name="Sharon I."/>
            <person name="Castelle C.J."/>
            <person name="Probst A.J."/>
            <person name="Thomas B.C."/>
            <person name="Singh A."/>
            <person name="Wilkins M.J."/>
            <person name="Karaoz U."/>
            <person name="Brodie E.L."/>
            <person name="Williams K.H."/>
            <person name="Hubbard S.S."/>
            <person name="Banfield J.F."/>
        </authorList>
    </citation>
    <scope>NUCLEOTIDE SEQUENCE [LARGE SCALE GENOMIC DNA]</scope>
</reference>
<dbReference type="InterPro" id="IPR050595">
    <property type="entry name" value="Bact_response_regulator"/>
</dbReference>
<dbReference type="Gene3D" id="3.40.50.2300">
    <property type="match status" value="1"/>
</dbReference>
<feature type="domain" description="Response regulatory" evidence="3">
    <location>
        <begin position="3"/>
        <end position="117"/>
    </location>
</feature>
<comment type="caution">
    <text evidence="4">The sequence shown here is derived from an EMBL/GenBank/DDBJ whole genome shotgun (WGS) entry which is preliminary data.</text>
</comment>
<name>A0A1F4Q4K2_UNCSA</name>
<sequence length="119" mass="13052">MAKVLIADDQESMRIIIAGMLRESGHEVETVEDGRAAFDKLNAGSYDLVVADVNMPKLNGLEFLAKVRETKPQQKVVFVTGLLEETVKLGSEKLGLNGLILKPFDKTAALEKITRILAQ</sequence>
<proteinExistence type="predicted"/>
<dbReference type="PANTHER" id="PTHR44591">
    <property type="entry name" value="STRESS RESPONSE REGULATOR PROTEIN 1"/>
    <property type="match status" value="1"/>
</dbReference>
<dbReference type="Pfam" id="PF00072">
    <property type="entry name" value="Response_reg"/>
    <property type="match status" value="1"/>
</dbReference>
<evidence type="ECO:0000256" key="2">
    <source>
        <dbReference type="PROSITE-ProRule" id="PRU00169"/>
    </source>
</evidence>
<evidence type="ECO:0000256" key="1">
    <source>
        <dbReference type="ARBA" id="ARBA00022553"/>
    </source>
</evidence>
<gene>
    <name evidence="4" type="ORF">A2625_06960</name>
</gene>
<dbReference type="EMBL" id="METM01000004">
    <property type="protein sequence ID" value="OGB90766.1"/>
    <property type="molecule type" value="Genomic_DNA"/>
</dbReference>
<evidence type="ECO:0000313" key="4">
    <source>
        <dbReference type="EMBL" id="OGB90766.1"/>
    </source>
</evidence>
<protein>
    <recommendedName>
        <fullName evidence="3">Response regulatory domain-containing protein</fullName>
    </recommendedName>
</protein>
<dbReference type="CDD" id="cd00156">
    <property type="entry name" value="REC"/>
    <property type="match status" value="1"/>
</dbReference>
<feature type="modified residue" description="4-aspartylphosphate" evidence="2">
    <location>
        <position position="52"/>
    </location>
</feature>
<dbReference type="SMART" id="SM00448">
    <property type="entry name" value="REC"/>
    <property type="match status" value="1"/>
</dbReference>
<accession>A0A1F4Q4K2</accession>
<dbReference type="InterPro" id="IPR011006">
    <property type="entry name" value="CheY-like_superfamily"/>
</dbReference>